<comment type="caution">
    <text evidence="1">The sequence shown here is derived from an EMBL/GenBank/DDBJ whole genome shotgun (WGS) entry which is preliminary data.</text>
</comment>
<protein>
    <submittedName>
        <fullName evidence="1">Uncharacterized protein</fullName>
    </submittedName>
</protein>
<dbReference type="AlphaFoldDB" id="A0A2S8HUT4"/>
<gene>
    <name evidence="1" type="ORF">C5612_04675</name>
</gene>
<reference evidence="1 2" key="1">
    <citation type="submission" date="2018-02" db="EMBL/GenBank/DDBJ databases">
        <title>Draft genome sequencing of Pseudomonas frederiksbergensis 11-D3.</title>
        <authorList>
            <person name="Zheng B.-X."/>
        </authorList>
    </citation>
    <scope>NUCLEOTIDE SEQUENCE [LARGE SCALE GENOMIC DNA]</scope>
    <source>
        <strain evidence="1 2">11-D3</strain>
    </source>
</reference>
<accession>A0A2S8HUT4</accession>
<evidence type="ECO:0000313" key="2">
    <source>
        <dbReference type="Proteomes" id="UP000239687"/>
    </source>
</evidence>
<proteinExistence type="predicted"/>
<name>A0A2S8HUT4_9PSED</name>
<organism evidence="1 2">
    <name type="scientific">Pseudomonas frederiksbergensis</name>
    <dbReference type="NCBI Taxonomy" id="104087"/>
    <lineage>
        <taxon>Bacteria</taxon>
        <taxon>Pseudomonadati</taxon>
        <taxon>Pseudomonadota</taxon>
        <taxon>Gammaproteobacteria</taxon>
        <taxon>Pseudomonadales</taxon>
        <taxon>Pseudomonadaceae</taxon>
        <taxon>Pseudomonas</taxon>
    </lineage>
</organism>
<evidence type="ECO:0000313" key="1">
    <source>
        <dbReference type="EMBL" id="PQP05932.1"/>
    </source>
</evidence>
<sequence>MTGRFRVGCGRVCLFEVFNDSAEDQALVFRMGFAGAAGAGAQRLEVYSRSRHHQMGDDSSGKCWESWI</sequence>
<dbReference type="EMBL" id="PUIN01000002">
    <property type="protein sequence ID" value="PQP05932.1"/>
    <property type="molecule type" value="Genomic_DNA"/>
</dbReference>
<dbReference type="Proteomes" id="UP000239687">
    <property type="component" value="Unassembled WGS sequence"/>
</dbReference>